<evidence type="ECO:0000259" key="1">
    <source>
        <dbReference type="Pfam" id="PF00270"/>
    </source>
</evidence>
<dbReference type="GO" id="GO:0005524">
    <property type="term" value="F:ATP binding"/>
    <property type="evidence" value="ECO:0007669"/>
    <property type="project" value="InterPro"/>
</dbReference>
<keyword evidence="3" id="KW-1185">Reference proteome</keyword>
<dbReference type="EnsemblMetazoa" id="G7526.1">
    <property type="protein sequence ID" value="G7526.1:cds"/>
    <property type="gene ID" value="G7526"/>
</dbReference>
<dbReference type="InterPro" id="IPR027417">
    <property type="entry name" value="P-loop_NTPase"/>
</dbReference>
<dbReference type="GO" id="GO:0003676">
    <property type="term" value="F:nucleic acid binding"/>
    <property type="evidence" value="ECO:0007669"/>
    <property type="project" value="InterPro"/>
</dbReference>
<feature type="domain" description="DEAD/DEAH-box helicase" evidence="1">
    <location>
        <begin position="12"/>
        <end position="73"/>
    </location>
</feature>
<dbReference type="SUPFAM" id="SSF52540">
    <property type="entry name" value="P-loop containing nucleoside triphosphate hydrolases"/>
    <property type="match status" value="1"/>
</dbReference>
<name>A0A8W8NVH0_MAGGI</name>
<dbReference type="InterPro" id="IPR011545">
    <property type="entry name" value="DEAD/DEAH_box_helicase_dom"/>
</dbReference>
<protein>
    <recommendedName>
        <fullName evidence="1">DEAD/DEAH-box helicase domain-containing protein</fullName>
    </recommendedName>
</protein>
<evidence type="ECO:0000313" key="3">
    <source>
        <dbReference type="Proteomes" id="UP000005408"/>
    </source>
</evidence>
<dbReference type="Gene3D" id="3.40.50.300">
    <property type="entry name" value="P-loop containing nucleotide triphosphate hydrolases"/>
    <property type="match status" value="1"/>
</dbReference>
<sequence>MDQVAYLRSISNLTAAYKGSSDEDDRNILDGRVDIVYGSPEALVGNPEWRESMRSSLEVSTIVIDEFHTIATW</sequence>
<dbReference type="Pfam" id="PF00270">
    <property type="entry name" value="DEAD"/>
    <property type="match status" value="1"/>
</dbReference>
<evidence type="ECO:0000313" key="2">
    <source>
        <dbReference type="EnsemblMetazoa" id="G7526.1:cds"/>
    </source>
</evidence>
<proteinExistence type="predicted"/>
<organism evidence="2 3">
    <name type="scientific">Magallana gigas</name>
    <name type="common">Pacific oyster</name>
    <name type="synonym">Crassostrea gigas</name>
    <dbReference type="NCBI Taxonomy" id="29159"/>
    <lineage>
        <taxon>Eukaryota</taxon>
        <taxon>Metazoa</taxon>
        <taxon>Spiralia</taxon>
        <taxon>Lophotrochozoa</taxon>
        <taxon>Mollusca</taxon>
        <taxon>Bivalvia</taxon>
        <taxon>Autobranchia</taxon>
        <taxon>Pteriomorphia</taxon>
        <taxon>Ostreida</taxon>
        <taxon>Ostreoidea</taxon>
        <taxon>Ostreidae</taxon>
        <taxon>Magallana</taxon>
    </lineage>
</organism>
<accession>A0A8W8NVH0</accession>
<dbReference type="AlphaFoldDB" id="A0A8W8NVH0"/>
<dbReference type="Proteomes" id="UP000005408">
    <property type="component" value="Unassembled WGS sequence"/>
</dbReference>
<reference evidence="2" key="1">
    <citation type="submission" date="2022-08" db="UniProtKB">
        <authorList>
            <consortium name="EnsemblMetazoa"/>
        </authorList>
    </citation>
    <scope>IDENTIFICATION</scope>
    <source>
        <strain evidence="2">05x7-T-G4-1.051#20</strain>
    </source>
</reference>